<evidence type="ECO:0000313" key="1">
    <source>
        <dbReference type="EMBL" id="KAI0062826.1"/>
    </source>
</evidence>
<keyword evidence="2" id="KW-1185">Reference proteome</keyword>
<sequence>MDPFAASRLLWTNPTPHATRVEALRIFINKKRNLKLQDYFDLHRYSVSDYTFWLDLWDFLDIISSSPPSQVLAEGYIKEVPRWFPGARLNYAENLLWRNDDALAITESNEYGRTSSVTFNELRERVRAVAAALKANGVRVGDRVAAIIANNITAIVIALATASVGAIFSSTATDMGIQGVLDRYRQIQPRFIFSETEVVYAGKEINLVPKITEIVKDLTSKGLEHVILLPSLKDKKEVPSSVLNAVPRSSTLSQFLMTGDGRPLSFEQLPFDHPLYILYSSGTTGAPKCIVHSAGGVLMQTKKDVGVHFDLKPDDVYFQYTTTAWMMWPFMLVGLSCGARLVVYDGSPFYPDVKSFLQFVHDQGVTTFGTSPRFLSEVKGKGIKPLLDIGPFSKLRTIASTGAVLTPPMFEWVHEAFGERIFIASSSGGTDICAAFVSAVPALPVYSGEIQGKSLGMKVEIFDPSGANIEHTGTPGELVCTRPHPSLPVKFWGDDPRGTKFLKAYYETYPSAWRQGDFIALNPKTKGLVIYGRSDGVLNPSGVRFGSSEIYTVLERFSALIDDSICVGQRRPVDADERVLLFIVMRPGHVLDRGLELQIREAIRGALSARHVPAYIFQVETIPYTVNGKKIEIAVKQIVSGSKVKPSGTVANPESLDLYYKYQEIEKWAQPKAKL</sequence>
<keyword evidence="1" id="KW-0436">Ligase</keyword>
<organism evidence="1 2">
    <name type="scientific">Artomyces pyxidatus</name>
    <dbReference type="NCBI Taxonomy" id="48021"/>
    <lineage>
        <taxon>Eukaryota</taxon>
        <taxon>Fungi</taxon>
        <taxon>Dikarya</taxon>
        <taxon>Basidiomycota</taxon>
        <taxon>Agaricomycotina</taxon>
        <taxon>Agaricomycetes</taxon>
        <taxon>Russulales</taxon>
        <taxon>Auriscalpiaceae</taxon>
        <taxon>Artomyces</taxon>
    </lineage>
</organism>
<protein>
    <submittedName>
        <fullName evidence="1">Acetoacetate-CoA ligase</fullName>
    </submittedName>
</protein>
<name>A0ACB8T4B2_9AGAM</name>
<proteinExistence type="predicted"/>
<comment type="caution">
    <text evidence="1">The sequence shown here is derived from an EMBL/GenBank/DDBJ whole genome shotgun (WGS) entry which is preliminary data.</text>
</comment>
<dbReference type="Proteomes" id="UP000814140">
    <property type="component" value="Unassembled WGS sequence"/>
</dbReference>
<reference evidence="1" key="2">
    <citation type="journal article" date="2022" name="New Phytol.">
        <title>Evolutionary transition to the ectomycorrhizal habit in the genomes of a hyperdiverse lineage of mushroom-forming fungi.</title>
        <authorList>
            <person name="Looney B."/>
            <person name="Miyauchi S."/>
            <person name="Morin E."/>
            <person name="Drula E."/>
            <person name="Courty P.E."/>
            <person name="Kohler A."/>
            <person name="Kuo A."/>
            <person name="LaButti K."/>
            <person name="Pangilinan J."/>
            <person name="Lipzen A."/>
            <person name="Riley R."/>
            <person name="Andreopoulos W."/>
            <person name="He G."/>
            <person name="Johnson J."/>
            <person name="Nolan M."/>
            <person name="Tritt A."/>
            <person name="Barry K.W."/>
            <person name="Grigoriev I.V."/>
            <person name="Nagy L.G."/>
            <person name="Hibbett D."/>
            <person name="Henrissat B."/>
            <person name="Matheny P.B."/>
            <person name="Labbe J."/>
            <person name="Martin F.M."/>
        </authorList>
    </citation>
    <scope>NUCLEOTIDE SEQUENCE</scope>
    <source>
        <strain evidence="1">HHB10654</strain>
    </source>
</reference>
<gene>
    <name evidence="1" type="ORF">BV25DRAFT_1938881</name>
</gene>
<accession>A0ACB8T4B2</accession>
<evidence type="ECO:0000313" key="2">
    <source>
        <dbReference type="Proteomes" id="UP000814140"/>
    </source>
</evidence>
<reference evidence="1" key="1">
    <citation type="submission" date="2021-03" db="EMBL/GenBank/DDBJ databases">
        <authorList>
            <consortium name="DOE Joint Genome Institute"/>
            <person name="Ahrendt S."/>
            <person name="Looney B.P."/>
            <person name="Miyauchi S."/>
            <person name="Morin E."/>
            <person name="Drula E."/>
            <person name="Courty P.E."/>
            <person name="Chicoki N."/>
            <person name="Fauchery L."/>
            <person name="Kohler A."/>
            <person name="Kuo A."/>
            <person name="Labutti K."/>
            <person name="Pangilinan J."/>
            <person name="Lipzen A."/>
            <person name="Riley R."/>
            <person name="Andreopoulos W."/>
            <person name="He G."/>
            <person name="Johnson J."/>
            <person name="Barry K.W."/>
            <person name="Grigoriev I.V."/>
            <person name="Nagy L."/>
            <person name="Hibbett D."/>
            <person name="Henrissat B."/>
            <person name="Matheny P.B."/>
            <person name="Labbe J."/>
            <person name="Martin F."/>
        </authorList>
    </citation>
    <scope>NUCLEOTIDE SEQUENCE</scope>
    <source>
        <strain evidence="1">HHB10654</strain>
    </source>
</reference>
<dbReference type="EMBL" id="MU277205">
    <property type="protein sequence ID" value="KAI0062826.1"/>
    <property type="molecule type" value="Genomic_DNA"/>
</dbReference>